<proteinExistence type="predicted"/>
<keyword evidence="2" id="KW-1185">Reference proteome</keyword>
<reference evidence="1 2" key="1">
    <citation type="journal article" date="2018" name="Mol. Biol. Evol.">
        <title>Broad Genomic Sampling Reveals a Smut Pathogenic Ancestry of the Fungal Clade Ustilaginomycotina.</title>
        <authorList>
            <person name="Kijpornyongpan T."/>
            <person name="Mondo S.J."/>
            <person name="Barry K."/>
            <person name="Sandor L."/>
            <person name="Lee J."/>
            <person name="Lipzen A."/>
            <person name="Pangilinan J."/>
            <person name="LaButti K."/>
            <person name="Hainaut M."/>
            <person name="Henrissat B."/>
            <person name="Grigoriev I.V."/>
            <person name="Spatafora J.W."/>
            <person name="Aime M.C."/>
        </authorList>
    </citation>
    <scope>NUCLEOTIDE SEQUENCE [LARGE SCALE GENOMIC DNA]</scope>
    <source>
        <strain evidence="1 2">SA 807</strain>
    </source>
</reference>
<name>A0ACD0NY76_9BASI</name>
<gene>
    <name evidence="1" type="ORF">IE53DRAFT_379463</name>
</gene>
<dbReference type="Proteomes" id="UP000245626">
    <property type="component" value="Unassembled WGS sequence"/>
</dbReference>
<protein>
    <submittedName>
        <fullName evidence="1">Uncharacterized protein</fullName>
    </submittedName>
</protein>
<dbReference type="EMBL" id="KZ819897">
    <property type="protein sequence ID" value="PWN50788.1"/>
    <property type="molecule type" value="Genomic_DNA"/>
</dbReference>
<evidence type="ECO:0000313" key="2">
    <source>
        <dbReference type="Proteomes" id="UP000245626"/>
    </source>
</evidence>
<sequence length="723" mass="73621">MKNSRSHGALLTFVVASLFVCKLALALTPSAGTEGLAGHNLLVKRGGGIGVDLNMVRIRRDNMYGGGAGSGSSFGSNPTDVYGSEGGSSLSSSSSSTGSTSSGGLYGPGGAGSSSDSNGHTPQNVDNTGSSSSSSSFTGGSSTAAQVIYMACKINPSQFKWNGTDSSASEQYGQGGGGGGSVGDGGSSSSSSPPSSGYSGSGAGGKYSSSSSGGYTQPSTDDIPPNDTPPNDTPPSTSTPPNDGSTSGDGKGGGSSSGSSSSGSEGNQGWGAMPMKRGLVERILKRTDDTSNGLSHISSLTSDDGEGENGDGGEKRKKKHKKKKDTDEPEDPNSNAYHSYHHIHHLAHNGIAVLRNVTVQDCMDKGKHAFVFAYFQADEGSNGAINMTNFDVTSFPPGTTFPDPKVSLTQDSGTTSDGVTGSTPSNDGKSDVQVKPPVNKRGHVGNHDSDLGSSSSDSNLKRRNKEALYKRHRKAPSFVKVQRRQYGSGGGGTDGSSSSSGEFSPTSDHDDSSSSSSSSSSPLTEFVETPSYGDQGCKSSSGSGSSSGSDYNPPDDNDNGSSSSSSSSGSTYNPPDDNDNGSTSGGGSTYNPPDDNGSTYGGGGGGGSSSSSSSSPPVSLDVNLVHTGTCYQFLHPPTLYDLFKGDEVDFCGWFEESTPPQGQIPGYQIYLEDRSEENLHGPLDNGSTTQPSSSSTEEPFGDEKTQEGEGGQEPTNPSPDDHN</sequence>
<evidence type="ECO:0000313" key="1">
    <source>
        <dbReference type="EMBL" id="PWN50788.1"/>
    </source>
</evidence>
<feature type="non-terminal residue" evidence="1">
    <location>
        <position position="723"/>
    </location>
</feature>
<accession>A0ACD0NY76</accession>
<organism evidence="1 2">
    <name type="scientific">Violaceomyces palustris</name>
    <dbReference type="NCBI Taxonomy" id="1673888"/>
    <lineage>
        <taxon>Eukaryota</taxon>
        <taxon>Fungi</taxon>
        <taxon>Dikarya</taxon>
        <taxon>Basidiomycota</taxon>
        <taxon>Ustilaginomycotina</taxon>
        <taxon>Ustilaginomycetes</taxon>
        <taxon>Violaceomycetales</taxon>
        <taxon>Violaceomycetaceae</taxon>
        <taxon>Violaceomyces</taxon>
    </lineage>
</organism>